<keyword evidence="2" id="KW-1185">Reference proteome</keyword>
<evidence type="ECO:0008006" key="3">
    <source>
        <dbReference type="Google" id="ProtNLM"/>
    </source>
</evidence>
<dbReference type="EMBL" id="JAIQCV010000010">
    <property type="protein sequence ID" value="KAH1056314.1"/>
    <property type="molecule type" value="Genomic_DNA"/>
</dbReference>
<evidence type="ECO:0000313" key="2">
    <source>
        <dbReference type="Proteomes" id="UP000828251"/>
    </source>
</evidence>
<proteinExistence type="predicted"/>
<dbReference type="AlphaFoldDB" id="A0A9D3UTT9"/>
<accession>A0A9D3UTT9</accession>
<gene>
    <name evidence="1" type="ORF">J1N35_034379</name>
</gene>
<comment type="caution">
    <text evidence="1">The sequence shown here is derived from an EMBL/GenBank/DDBJ whole genome shotgun (WGS) entry which is preliminary data.</text>
</comment>
<organism evidence="1 2">
    <name type="scientific">Gossypium stocksii</name>
    <dbReference type="NCBI Taxonomy" id="47602"/>
    <lineage>
        <taxon>Eukaryota</taxon>
        <taxon>Viridiplantae</taxon>
        <taxon>Streptophyta</taxon>
        <taxon>Embryophyta</taxon>
        <taxon>Tracheophyta</taxon>
        <taxon>Spermatophyta</taxon>
        <taxon>Magnoliopsida</taxon>
        <taxon>eudicotyledons</taxon>
        <taxon>Gunneridae</taxon>
        <taxon>Pentapetalae</taxon>
        <taxon>rosids</taxon>
        <taxon>malvids</taxon>
        <taxon>Malvales</taxon>
        <taxon>Malvaceae</taxon>
        <taxon>Malvoideae</taxon>
        <taxon>Gossypium</taxon>
    </lineage>
</organism>
<sequence>MFVSFGTTLSHLFFVDDLAIFNKTDLDHGNGNKIRCWNDNWVPGVGPLINLIPTNVNIVSNCLLNEMAIEEGLWNLDLFKIWLLDDVVRCIVAVPPPHLFEGTDRVAWCHTLRRAFSIKNAFKILNEESQSANDDKWKCLWKLLGP</sequence>
<protein>
    <recommendedName>
        <fullName evidence="3">Reverse transcriptase zinc-binding domain-containing protein</fullName>
    </recommendedName>
</protein>
<name>A0A9D3UTT9_9ROSI</name>
<evidence type="ECO:0000313" key="1">
    <source>
        <dbReference type="EMBL" id="KAH1056314.1"/>
    </source>
</evidence>
<dbReference type="Proteomes" id="UP000828251">
    <property type="component" value="Unassembled WGS sequence"/>
</dbReference>
<reference evidence="1 2" key="1">
    <citation type="journal article" date="2021" name="Plant Biotechnol. J.">
        <title>Multi-omics assisted identification of the key and species-specific regulatory components of drought-tolerant mechanisms in Gossypium stocksii.</title>
        <authorList>
            <person name="Yu D."/>
            <person name="Ke L."/>
            <person name="Zhang D."/>
            <person name="Wu Y."/>
            <person name="Sun Y."/>
            <person name="Mei J."/>
            <person name="Sun J."/>
            <person name="Sun Y."/>
        </authorList>
    </citation>
    <scope>NUCLEOTIDE SEQUENCE [LARGE SCALE GENOMIC DNA]</scope>
    <source>
        <strain evidence="2">cv. E1</strain>
        <tissue evidence="1">Leaf</tissue>
    </source>
</reference>